<organism evidence="1">
    <name type="scientific">marine sediment metagenome</name>
    <dbReference type="NCBI Taxonomy" id="412755"/>
    <lineage>
        <taxon>unclassified sequences</taxon>
        <taxon>metagenomes</taxon>
        <taxon>ecological metagenomes</taxon>
    </lineage>
</organism>
<name>A0A0F8XLQ0_9ZZZZ</name>
<accession>A0A0F8XLQ0</accession>
<proteinExistence type="predicted"/>
<evidence type="ECO:0000313" key="1">
    <source>
        <dbReference type="EMBL" id="KKK69997.1"/>
    </source>
</evidence>
<comment type="caution">
    <text evidence="1">The sequence shown here is derived from an EMBL/GenBank/DDBJ whole genome shotgun (WGS) entry which is preliminary data.</text>
</comment>
<dbReference type="AlphaFoldDB" id="A0A0F8XLQ0"/>
<gene>
    <name evidence="1" type="ORF">LCGC14_2928420</name>
</gene>
<dbReference type="EMBL" id="LAZR01058388">
    <property type="protein sequence ID" value="KKK69997.1"/>
    <property type="molecule type" value="Genomic_DNA"/>
</dbReference>
<sequence length="119" mass="14433">MKSKYKQTKKQALEEIKCLICENPYDKRVKKTRSRRYKKGRGKNTLVCSRKCSRAYERIRKHFDYKFLSKEREILTKIGVVIDEMVPYHYQREIDGEIESMYVYTEEDIKKLKKKLGIK</sequence>
<protein>
    <submittedName>
        <fullName evidence="1">Uncharacterized protein</fullName>
    </submittedName>
</protein>
<reference evidence="1" key="1">
    <citation type="journal article" date="2015" name="Nature">
        <title>Complex archaea that bridge the gap between prokaryotes and eukaryotes.</title>
        <authorList>
            <person name="Spang A."/>
            <person name="Saw J.H."/>
            <person name="Jorgensen S.L."/>
            <person name="Zaremba-Niedzwiedzka K."/>
            <person name="Martijn J."/>
            <person name="Lind A.E."/>
            <person name="van Eijk R."/>
            <person name="Schleper C."/>
            <person name="Guy L."/>
            <person name="Ettema T.J."/>
        </authorList>
    </citation>
    <scope>NUCLEOTIDE SEQUENCE</scope>
</reference>